<gene>
    <name evidence="1" type="ORF">J437_LFUL007196</name>
</gene>
<evidence type="ECO:0000313" key="2">
    <source>
        <dbReference type="Proteomes" id="UP000792457"/>
    </source>
</evidence>
<reference evidence="1" key="1">
    <citation type="submission" date="2013-04" db="EMBL/GenBank/DDBJ databases">
        <authorList>
            <person name="Qu J."/>
            <person name="Murali S.C."/>
            <person name="Bandaranaike D."/>
            <person name="Bellair M."/>
            <person name="Blankenburg K."/>
            <person name="Chao H."/>
            <person name="Dinh H."/>
            <person name="Doddapaneni H."/>
            <person name="Downs B."/>
            <person name="Dugan-Rocha S."/>
            <person name="Elkadiri S."/>
            <person name="Gnanaolivu R.D."/>
            <person name="Hernandez B."/>
            <person name="Javaid M."/>
            <person name="Jayaseelan J.C."/>
            <person name="Lee S."/>
            <person name="Li M."/>
            <person name="Ming W."/>
            <person name="Munidasa M."/>
            <person name="Muniz J."/>
            <person name="Nguyen L."/>
            <person name="Ongeri F."/>
            <person name="Osuji N."/>
            <person name="Pu L.-L."/>
            <person name="Puazo M."/>
            <person name="Qu C."/>
            <person name="Quiroz J."/>
            <person name="Raj R."/>
            <person name="Weissenberger G."/>
            <person name="Xin Y."/>
            <person name="Zou X."/>
            <person name="Han Y."/>
            <person name="Richards S."/>
            <person name="Worley K."/>
            <person name="Muzny D."/>
            <person name="Gibbs R."/>
        </authorList>
    </citation>
    <scope>NUCLEOTIDE SEQUENCE</scope>
    <source>
        <strain evidence="1">Sampled in the wild</strain>
    </source>
</reference>
<organism evidence="1 2">
    <name type="scientific">Ladona fulva</name>
    <name type="common">Scarce chaser dragonfly</name>
    <name type="synonym">Libellula fulva</name>
    <dbReference type="NCBI Taxonomy" id="123851"/>
    <lineage>
        <taxon>Eukaryota</taxon>
        <taxon>Metazoa</taxon>
        <taxon>Ecdysozoa</taxon>
        <taxon>Arthropoda</taxon>
        <taxon>Hexapoda</taxon>
        <taxon>Insecta</taxon>
        <taxon>Pterygota</taxon>
        <taxon>Palaeoptera</taxon>
        <taxon>Odonata</taxon>
        <taxon>Epiprocta</taxon>
        <taxon>Anisoptera</taxon>
        <taxon>Libelluloidea</taxon>
        <taxon>Libellulidae</taxon>
        <taxon>Ladona</taxon>
    </lineage>
</organism>
<comment type="caution">
    <text evidence="1">The sequence shown here is derived from an EMBL/GenBank/DDBJ whole genome shotgun (WGS) entry which is preliminary data.</text>
</comment>
<proteinExistence type="predicted"/>
<name>A0A8K0NXA8_LADFU</name>
<dbReference type="Proteomes" id="UP000792457">
    <property type="component" value="Unassembled WGS sequence"/>
</dbReference>
<sequence>MATLDYVVSSLEIASVTAGRDLFPSRNMSLDLSFQLNGWSFSSKGLRRPSLSQRLPCWKKANWEGVNHTLSLLPWCILETNSVDMAVETFYDWIFAVVKDCIPHRVCRSKKYPMWLKNDTIPALRNKRKAFEKFEEIITVTVYQSPIKDLALFCCMV</sequence>
<evidence type="ECO:0000313" key="1">
    <source>
        <dbReference type="EMBL" id="KAG8227885.1"/>
    </source>
</evidence>
<dbReference type="AlphaFoldDB" id="A0A8K0NXA8"/>
<reference evidence="1" key="2">
    <citation type="submission" date="2017-10" db="EMBL/GenBank/DDBJ databases">
        <title>Ladona fulva Genome sequencing and assembly.</title>
        <authorList>
            <person name="Murali S."/>
            <person name="Richards S."/>
            <person name="Bandaranaike D."/>
            <person name="Bellair M."/>
            <person name="Blankenburg K."/>
            <person name="Chao H."/>
            <person name="Dinh H."/>
            <person name="Doddapaneni H."/>
            <person name="Dugan-Rocha S."/>
            <person name="Elkadiri S."/>
            <person name="Gnanaolivu R."/>
            <person name="Hernandez B."/>
            <person name="Skinner E."/>
            <person name="Javaid M."/>
            <person name="Lee S."/>
            <person name="Li M."/>
            <person name="Ming W."/>
            <person name="Munidasa M."/>
            <person name="Muniz J."/>
            <person name="Nguyen L."/>
            <person name="Hughes D."/>
            <person name="Osuji N."/>
            <person name="Pu L.-L."/>
            <person name="Puazo M."/>
            <person name="Qu C."/>
            <person name="Quiroz J."/>
            <person name="Raj R."/>
            <person name="Weissenberger G."/>
            <person name="Xin Y."/>
            <person name="Zou X."/>
            <person name="Han Y."/>
            <person name="Worley K."/>
            <person name="Muzny D."/>
            <person name="Gibbs R."/>
        </authorList>
    </citation>
    <scope>NUCLEOTIDE SEQUENCE</scope>
    <source>
        <strain evidence="1">Sampled in the wild</strain>
    </source>
</reference>
<accession>A0A8K0NXA8</accession>
<protein>
    <submittedName>
        <fullName evidence="1">Uncharacterized protein</fullName>
    </submittedName>
</protein>
<keyword evidence="2" id="KW-1185">Reference proteome</keyword>
<dbReference type="EMBL" id="KZ308346">
    <property type="protein sequence ID" value="KAG8227885.1"/>
    <property type="molecule type" value="Genomic_DNA"/>
</dbReference>
<dbReference type="OrthoDB" id="426210at2759"/>